<dbReference type="InterPro" id="IPR001878">
    <property type="entry name" value="Znf_CCHC"/>
</dbReference>
<dbReference type="PROSITE" id="PS50158">
    <property type="entry name" value="ZF_CCHC"/>
    <property type="match status" value="1"/>
</dbReference>
<evidence type="ECO:0000259" key="4">
    <source>
        <dbReference type="PROSITE" id="PS50158"/>
    </source>
</evidence>
<evidence type="ECO:0000256" key="3">
    <source>
        <dbReference type="SAM" id="MobiDB-lite"/>
    </source>
</evidence>
<keyword evidence="1" id="KW-0863">Zinc-finger</keyword>
<dbReference type="EMBL" id="BQNB010020001">
    <property type="protein sequence ID" value="GJT91255.1"/>
    <property type="molecule type" value="Genomic_DNA"/>
</dbReference>
<feature type="compositionally biased region" description="Acidic residues" evidence="3">
    <location>
        <begin position="24"/>
        <end position="54"/>
    </location>
</feature>
<feature type="compositionally biased region" description="Polar residues" evidence="3">
    <location>
        <begin position="234"/>
        <end position="245"/>
    </location>
</feature>
<sequence length="813" mass="92576">MDDVPVVEPNQHDDVSIVPKPVLVDEDDDPKEEEEEPQEEEYDMEVDIEEDANEPDLTYPYEEVDPLNPLPPASESEHREDSDGLLPGLMRRDINSLFGRMDSLSRRTCGRETTHVLVKKKEKAKDEYYGKLILDLGNEMCSSMEQGTAVMENLVEKLRNAEDKAKCKKLKKELEEARFSNTFLRMHNERIERISLWTRVRAHESIQEMSIEDFCFKERMNKAIDVRLKMRRSPSLNTNTGNDASGSGPVRGQDVAPAVRKCTFAGFIKCNPTAFHGTEGAIKLQRWFEKMERVFGISECAEDKKVKFVAVTLQGHALTWWNAKVATMGLETVNLMPWTKMKQLMNAECLLDHFLCVNVVLLAMLVHVLSSSQVWKGWEQGKGHTRNRCPKKVKQEETGEVCGRAYAIKDAELSKEKRLEDVPVIRDFPEDLPGLPPPRQVEFRIDLVLGAAPIARALYRLASSKMRELSVQLQELLEKGFIRLSSYVGSPWLGTQTEGFKLSHIKFISTDHSKGSNAIGSNYLRYCKEKNVATGANTQPILTCYDCGEQGHTRNQCSKKFKQEEVGEVHAEPKGPNVVTVNYIFEIDLMSIELGTLDIIIGMDWLVKHDAVIIYGEKVVRVPCGNKTLIVKGDKGVSRLKVISYIKARKYVEQGCHLFLAHVTEKKSKEKRLEEVPVIHDFSKVFPEELPGLPPSRQVEFQIDLVPRAAPVARAPYRLAPSEMKELLVQLQELREKGFVCPSSSPWGAPVLFVKKKDGSFRMRIDYHELNKLTVKNRYPLLRIDDLFDQLQGSSMYSKIDLRSSYTLKRKTF</sequence>
<feature type="domain" description="CCHC-type" evidence="4">
    <location>
        <begin position="544"/>
        <end position="559"/>
    </location>
</feature>
<keyword evidence="1" id="KW-0862">Zinc</keyword>
<accession>A0ABQ5HTQ8</accession>
<dbReference type="InterPro" id="IPR043128">
    <property type="entry name" value="Rev_trsase/Diguanyl_cyclase"/>
</dbReference>
<gene>
    <name evidence="5" type="ORF">Tco_1080100</name>
</gene>
<dbReference type="PANTHER" id="PTHR15503:SF45">
    <property type="entry name" value="RNA-DIRECTED DNA POLYMERASE HOMOLOG"/>
    <property type="match status" value="1"/>
</dbReference>
<reference evidence="5" key="1">
    <citation type="journal article" date="2022" name="Int. J. Mol. Sci.">
        <title>Draft Genome of Tanacetum Coccineum: Genomic Comparison of Closely Related Tanacetum-Family Plants.</title>
        <authorList>
            <person name="Yamashiro T."/>
            <person name="Shiraishi A."/>
            <person name="Nakayama K."/>
            <person name="Satake H."/>
        </authorList>
    </citation>
    <scope>NUCLEOTIDE SEQUENCE</scope>
</reference>
<dbReference type="Proteomes" id="UP001151760">
    <property type="component" value="Unassembled WGS sequence"/>
</dbReference>
<dbReference type="PANTHER" id="PTHR15503">
    <property type="entry name" value="LDOC1 RELATED"/>
    <property type="match status" value="1"/>
</dbReference>
<keyword evidence="5" id="KW-0808">Transferase</keyword>
<dbReference type="SUPFAM" id="SSF56672">
    <property type="entry name" value="DNA/RNA polymerases"/>
    <property type="match status" value="2"/>
</dbReference>
<name>A0ABQ5HTQ8_9ASTR</name>
<dbReference type="Gene3D" id="3.30.70.270">
    <property type="match status" value="1"/>
</dbReference>
<evidence type="ECO:0000256" key="2">
    <source>
        <dbReference type="SAM" id="Coils"/>
    </source>
</evidence>
<keyword evidence="5" id="KW-0548">Nucleotidyltransferase</keyword>
<keyword evidence="5" id="KW-0695">RNA-directed DNA polymerase</keyword>
<dbReference type="GO" id="GO:0003964">
    <property type="term" value="F:RNA-directed DNA polymerase activity"/>
    <property type="evidence" value="ECO:0007669"/>
    <property type="project" value="UniProtKB-KW"/>
</dbReference>
<organism evidence="5 6">
    <name type="scientific">Tanacetum coccineum</name>
    <dbReference type="NCBI Taxonomy" id="301880"/>
    <lineage>
        <taxon>Eukaryota</taxon>
        <taxon>Viridiplantae</taxon>
        <taxon>Streptophyta</taxon>
        <taxon>Embryophyta</taxon>
        <taxon>Tracheophyta</taxon>
        <taxon>Spermatophyta</taxon>
        <taxon>Magnoliopsida</taxon>
        <taxon>eudicotyledons</taxon>
        <taxon>Gunneridae</taxon>
        <taxon>Pentapetalae</taxon>
        <taxon>asterids</taxon>
        <taxon>campanulids</taxon>
        <taxon>Asterales</taxon>
        <taxon>Asteraceae</taxon>
        <taxon>Asteroideae</taxon>
        <taxon>Anthemideae</taxon>
        <taxon>Anthemidinae</taxon>
        <taxon>Tanacetum</taxon>
    </lineage>
</organism>
<protein>
    <submittedName>
        <fullName evidence="5">Reverse transcriptase domain-containing protein</fullName>
    </submittedName>
</protein>
<dbReference type="InterPro" id="IPR032567">
    <property type="entry name" value="RTL1-rel"/>
</dbReference>
<feature type="region of interest" description="Disordered" evidence="3">
    <location>
        <begin position="1"/>
        <end position="88"/>
    </location>
</feature>
<proteinExistence type="predicted"/>
<keyword evidence="1" id="KW-0479">Metal-binding</keyword>
<dbReference type="InterPro" id="IPR043502">
    <property type="entry name" value="DNA/RNA_pol_sf"/>
</dbReference>
<dbReference type="CDD" id="cd01647">
    <property type="entry name" value="RT_LTR"/>
    <property type="match status" value="1"/>
</dbReference>
<evidence type="ECO:0000256" key="1">
    <source>
        <dbReference type="PROSITE-ProRule" id="PRU00047"/>
    </source>
</evidence>
<keyword evidence="2" id="KW-0175">Coiled coil</keyword>
<keyword evidence="6" id="KW-1185">Reference proteome</keyword>
<evidence type="ECO:0000313" key="5">
    <source>
        <dbReference type="EMBL" id="GJT91255.1"/>
    </source>
</evidence>
<dbReference type="Gene3D" id="3.10.10.10">
    <property type="entry name" value="HIV Type 1 Reverse Transcriptase, subunit A, domain 1"/>
    <property type="match status" value="2"/>
</dbReference>
<comment type="caution">
    <text evidence="5">The sequence shown here is derived from an EMBL/GenBank/DDBJ whole genome shotgun (WGS) entry which is preliminary data.</text>
</comment>
<evidence type="ECO:0000313" key="6">
    <source>
        <dbReference type="Proteomes" id="UP001151760"/>
    </source>
</evidence>
<reference evidence="5" key="2">
    <citation type="submission" date="2022-01" db="EMBL/GenBank/DDBJ databases">
        <authorList>
            <person name="Yamashiro T."/>
            <person name="Shiraishi A."/>
            <person name="Satake H."/>
            <person name="Nakayama K."/>
        </authorList>
    </citation>
    <scope>NUCLEOTIDE SEQUENCE</scope>
</reference>
<feature type="coiled-coil region" evidence="2">
    <location>
        <begin position="144"/>
        <end position="180"/>
    </location>
</feature>
<feature type="region of interest" description="Disordered" evidence="3">
    <location>
        <begin position="233"/>
        <end position="252"/>
    </location>
</feature>